<keyword evidence="3" id="KW-0346">Stress response</keyword>
<reference evidence="3" key="1">
    <citation type="submission" date="2018-06" db="EMBL/GenBank/DDBJ databases">
        <authorList>
            <person name="Zhirakovskaya E."/>
        </authorList>
    </citation>
    <scope>NUCLEOTIDE SEQUENCE</scope>
</reference>
<dbReference type="HAMAP" id="MF_00580">
    <property type="entry name" value="CH10"/>
    <property type="match status" value="1"/>
</dbReference>
<dbReference type="GO" id="GO:0051082">
    <property type="term" value="F:unfolded protein binding"/>
    <property type="evidence" value="ECO:0007669"/>
    <property type="project" value="TreeGrafter"/>
</dbReference>
<comment type="similarity">
    <text evidence="1">Belongs to the GroES chaperonin family.</text>
</comment>
<evidence type="ECO:0000256" key="2">
    <source>
        <dbReference type="ARBA" id="ARBA00023186"/>
    </source>
</evidence>
<dbReference type="Pfam" id="PF00166">
    <property type="entry name" value="Cpn10"/>
    <property type="match status" value="1"/>
</dbReference>
<dbReference type="FunFam" id="2.30.33.40:FF:000001">
    <property type="entry name" value="10 kDa chaperonin"/>
    <property type="match status" value="1"/>
</dbReference>
<dbReference type="NCBIfam" id="NF001533">
    <property type="entry name" value="PRK00364.2-4"/>
    <property type="match status" value="1"/>
</dbReference>
<proteinExistence type="inferred from homology"/>
<dbReference type="GO" id="GO:0005524">
    <property type="term" value="F:ATP binding"/>
    <property type="evidence" value="ECO:0007669"/>
    <property type="project" value="InterPro"/>
</dbReference>
<dbReference type="CDD" id="cd00320">
    <property type="entry name" value="cpn10"/>
    <property type="match status" value="1"/>
</dbReference>
<evidence type="ECO:0000313" key="3">
    <source>
        <dbReference type="EMBL" id="VAW33140.1"/>
    </source>
</evidence>
<dbReference type="EMBL" id="UOEV01000083">
    <property type="protein sequence ID" value="VAW33140.1"/>
    <property type="molecule type" value="Genomic_DNA"/>
</dbReference>
<dbReference type="PRINTS" id="PR00297">
    <property type="entry name" value="CHAPERONIN10"/>
</dbReference>
<dbReference type="PANTHER" id="PTHR10772:SF58">
    <property type="entry name" value="CO-CHAPERONIN GROES"/>
    <property type="match status" value="1"/>
</dbReference>
<protein>
    <submittedName>
        <fullName evidence="3">Heat shock protein 60 family co-chaperone GroES</fullName>
    </submittedName>
</protein>
<dbReference type="SUPFAM" id="SSF50129">
    <property type="entry name" value="GroES-like"/>
    <property type="match status" value="1"/>
</dbReference>
<dbReference type="GO" id="GO:0044183">
    <property type="term" value="F:protein folding chaperone"/>
    <property type="evidence" value="ECO:0007669"/>
    <property type="project" value="InterPro"/>
</dbReference>
<gene>
    <name evidence="3" type="ORF">MNBD_CPR01-473</name>
</gene>
<dbReference type="PANTHER" id="PTHR10772">
    <property type="entry name" value="10 KDA HEAT SHOCK PROTEIN"/>
    <property type="match status" value="1"/>
</dbReference>
<dbReference type="SMART" id="SM00883">
    <property type="entry name" value="Cpn10"/>
    <property type="match status" value="1"/>
</dbReference>
<dbReference type="InterPro" id="IPR020818">
    <property type="entry name" value="Chaperonin_GroES"/>
</dbReference>
<dbReference type="InterPro" id="IPR011032">
    <property type="entry name" value="GroES-like_sf"/>
</dbReference>
<name>A0A3B0UWB2_9ZZZZ</name>
<keyword evidence="2" id="KW-0143">Chaperone</keyword>
<evidence type="ECO:0000256" key="1">
    <source>
        <dbReference type="ARBA" id="ARBA00006975"/>
    </source>
</evidence>
<sequence length="104" mass="11357">MAKENISIQPLGDRVVVKPVNKEDMAKSSSGIIIPETANKEKPERGTVVAIGTGKYENGELTPMNVKVGDTVLFSKYGYDEVKVDGQEYYILAESNVLAIIPKK</sequence>
<organism evidence="3">
    <name type="scientific">hydrothermal vent metagenome</name>
    <dbReference type="NCBI Taxonomy" id="652676"/>
    <lineage>
        <taxon>unclassified sequences</taxon>
        <taxon>metagenomes</taxon>
        <taxon>ecological metagenomes</taxon>
    </lineage>
</organism>
<dbReference type="GO" id="GO:0051087">
    <property type="term" value="F:protein-folding chaperone binding"/>
    <property type="evidence" value="ECO:0007669"/>
    <property type="project" value="TreeGrafter"/>
</dbReference>
<dbReference type="GO" id="GO:0046872">
    <property type="term" value="F:metal ion binding"/>
    <property type="evidence" value="ECO:0007669"/>
    <property type="project" value="TreeGrafter"/>
</dbReference>
<dbReference type="Gene3D" id="2.30.33.40">
    <property type="entry name" value="GroES chaperonin"/>
    <property type="match status" value="1"/>
</dbReference>
<dbReference type="NCBIfam" id="NF001531">
    <property type="entry name" value="PRK00364.2-2"/>
    <property type="match status" value="1"/>
</dbReference>
<accession>A0A3B0UWB2</accession>
<dbReference type="AlphaFoldDB" id="A0A3B0UWB2"/>
<dbReference type="InterPro" id="IPR037124">
    <property type="entry name" value="Chaperonin_GroES_sf"/>
</dbReference>